<dbReference type="PROSITE" id="PS51257">
    <property type="entry name" value="PROKAR_LIPOPROTEIN"/>
    <property type="match status" value="1"/>
</dbReference>
<name>A0A4S4BXX9_9BACI</name>
<dbReference type="NCBIfam" id="NF045728">
    <property type="entry name" value="glycosyl_F510_1955"/>
    <property type="match status" value="1"/>
</dbReference>
<comment type="caution">
    <text evidence="4">The sequence shown here is derived from an EMBL/GenBank/DDBJ whole genome shotgun (WGS) entry which is preliminary data.</text>
</comment>
<proteinExistence type="predicted"/>
<evidence type="ECO:0000313" key="4">
    <source>
        <dbReference type="EMBL" id="THF80093.1"/>
    </source>
</evidence>
<dbReference type="InterPro" id="IPR031778">
    <property type="entry name" value="Sortilin_N"/>
</dbReference>
<feature type="domain" description="Sortilin N-terminal" evidence="3">
    <location>
        <begin position="113"/>
        <end position="246"/>
    </location>
</feature>
<dbReference type="InterPro" id="IPR015943">
    <property type="entry name" value="WD40/YVTN_repeat-like_dom_sf"/>
</dbReference>
<keyword evidence="1" id="KW-0677">Repeat</keyword>
<dbReference type="AlphaFoldDB" id="A0A4S4BXX9"/>
<feature type="signal peptide" evidence="2">
    <location>
        <begin position="1"/>
        <end position="21"/>
    </location>
</feature>
<keyword evidence="5" id="KW-1185">Reference proteome</keyword>
<reference evidence="4 5" key="1">
    <citation type="submission" date="2019-04" db="EMBL/GenBank/DDBJ databases">
        <title>Bacillus sediminilitoris sp. nov., isolated from a tidal flat sediment on the East China Sea.</title>
        <authorList>
            <person name="Wei Y."/>
            <person name="Mao H."/>
            <person name="Fang J."/>
        </authorList>
    </citation>
    <scope>NUCLEOTIDE SEQUENCE [LARGE SCALE GENOMIC DNA]</scope>
    <source>
        <strain evidence="4 5">DSL-17</strain>
    </source>
</reference>
<evidence type="ECO:0000256" key="2">
    <source>
        <dbReference type="SAM" id="SignalP"/>
    </source>
</evidence>
<accession>A0A4S4BXX9</accession>
<gene>
    <name evidence="4" type="ORF">E6W99_10485</name>
</gene>
<keyword evidence="2" id="KW-0732">Signal</keyword>
<organism evidence="4 5">
    <name type="scientific">Metabacillus sediminilitoris</name>
    <dbReference type="NCBI Taxonomy" id="2567941"/>
    <lineage>
        <taxon>Bacteria</taxon>
        <taxon>Bacillati</taxon>
        <taxon>Bacillota</taxon>
        <taxon>Bacilli</taxon>
        <taxon>Bacillales</taxon>
        <taxon>Bacillaceae</taxon>
        <taxon>Metabacillus</taxon>
    </lineage>
</organism>
<evidence type="ECO:0000259" key="3">
    <source>
        <dbReference type="Pfam" id="PF15902"/>
    </source>
</evidence>
<dbReference type="Proteomes" id="UP000310334">
    <property type="component" value="Unassembled WGS sequence"/>
</dbReference>
<sequence length="312" mass="35346">MKIKRRIISLFFISIFLTACNEVETKNSTQNSETFEELKDIKIEHIHGMGYAGNNNDLYFAIHDGLVRLSHNKWYKTSENNHDYMGFQAIDEGFYSSGHPEQGSNLKNPLGLIKSSDAGRSFKKLAFYGETDFHYLAAGYTSHTIYVINEMQNTELETGLYYTDDEGENWIKSDMKGVSFNSIGNIATHPTKSNMIGISTDNGLFISDDFGSQFKLISNSNPVTTLQFDENSIYYFSLNENDSTLIKKDLATQKEVNLSIPSEINQDNPVMLIASNPKNRDEITVITYKNDIYQTIDNGTSWKSLMTDGEIK</sequence>
<dbReference type="Gene3D" id="2.130.10.10">
    <property type="entry name" value="YVTN repeat-like/Quinoprotein amine dehydrogenase"/>
    <property type="match status" value="2"/>
</dbReference>
<dbReference type="InterPro" id="IPR054817">
    <property type="entry name" value="Glycosyl_F510_1955-like"/>
</dbReference>
<dbReference type="RefSeq" id="WP_136353580.1">
    <property type="nucleotide sequence ID" value="NZ_CP046266.1"/>
</dbReference>
<dbReference type="Pfam" id="PF15902">
    <property type="entry name" value="Sortilin-Vps10"/>
    <property type="match status" value="1"/>
</dbReference>
<dbReference type="EMBL" id="SSNT01000007">
    <property type="protein sequence ID" value="THF80093.1"/>
    <property type="molecule type" value="Genomic_DNA"/>
</dbReference>
<protein>
    <submittedName>
        <fullName evidence="4">Sialidase</fullName>
    </submittedName>
</protein>
<dbReference type="SUPFAM" id="SSF110296">
    <property type="entry name" value="Oligoxyloglucan reducing end-specific cellobiohydrolase"/>
    <property type="match status" value="1"/>
</dbReference>
<dbReference type="OrthoDB" id="9764804at2"/>
<feature type="chain" id="PRO_5039452215" evidence="2">
    <location>
        <begin position="22"/>
        <end position="312"/>
    </location>
</feature>
<evidence type="ECO:0000256" key="1">
    <source>
        <dbReference type="ARBA" id="ARBA00022737"/>
    </source>
</evidence>
<evidence type="ECO:0000313" key="5">
    <source>
        <dbReference type="Proteomes" id="UP000310334"/>
    </source>
</evidence>